<proteinExistence type="inferred from homology"/>
<protein>
    <submittedName>
        <fullName evidence="3">Oxidoreductase YciK</fullName>
        <ecNumber evidence="3">1.-.-.-</ecNumber>
    </submittedName>
</protein>
<evidence type="ECO:0000256" key="2">
    <source>
        <dbReference type="ARBA" id="ARBA00023002"/>
    </source>
</evidence>
<dbReference type="EMBL" id="BAAFGK010000005">
    <property type="protein sequence ID" value="GAB0058844.1"/>
    <property type="molecule type" value="Genomic_DNA"/>
</dbReference>
<comment type="caution">
    <text evidence="3">The sequence shown here is derived from an EMBL/GenBank/DDBJ whole genome shotgun (WGS) entry which is preliminary data.</text>
</comment>
<dbReference type="Proteomes" id="UP001628193">
    <property type="component" value="Unassembled WGS sequence"/>
</dbReference>
<sequence length="237" mass="25168">MSLDNRIILITGAGSGLGRAVSIACAGAGARVFLLGSRQKPLKQTDDLIRAAGGEAGIVPLNLESDLHRVPEVAKALFERFGRLDVLINAAAQIGPRTPMELHCPADWETVLRVNATAPFFLTREMMPLLKKSDAGVVIQVICREATEATPFRGSYAASKAALWQMTRCWAAETPNSPVRMVAVDPGPMATALRTKVFPGENPATLPTPESVTGIFLTLSAANSPAVHGELYHATAT</sequence>
<dbReference type="Pfam" id="PF00106">
    <property type="entry name" value="adh_short"/>
    <property type="match status" value="1"/>
</dbReference>
<dbReference type="InterPro" id="IPR036291">
    <property type="entry name" value="NAD(P)-bd_dom_sf"/>
</dbReference>
<evidence type="ECO:0000256" key="1">
    <source>
        <dbReference type="ARBA" id="ARBA00006484"/>
    </source>
</evidence>
<dbReference type="GO" id="GO:0016491">
    <property type="term" value="F:oxidoreductase activity"/>
    <property type="evidence" value="ECO:0007669"/>
    <property type="project" value="UniProtKB-KW"/>
</dbReference>
<reference evidence="3 4" key="1">
    <citation type="submission" date="2024-09" db="EMBL/GenBank/DDBJ databases">
        <title>Draft genome sequence of Candidatus Magnetaquicoccaceae bacterium FCR-1.</title>
        <authorList>
            <person name="Shimoshige H."/>
            <person name="Shimamura S."/>
            <person name="Taoka A."/>
            <person name="Kobayashi H."/>
            <person name="Maekawa T."/>
        </authorList>
    </citation>
    <scope>NUCLEOTIDE SEQUENCE [LARGE SCALE GENOMIC DNA]</scope>
    <source>
        <strain evidence="3 4">FCR-1</strain>
    </source>
</reference>
<gene>
    <name evidence="3" type="primary">yciK</name>
    <name evidence="3" type="ORF">SIID45300_03201</name>
</gene>
<organism evidence="3 4">
    <name type="scientific">Candidatus Magnetaquiglobus chichijimensis</name>
    <dbReference type="NCBI Taxonomy" id="3141448"/>
    <lineage>
        <taxon>Bacteria</taxon>
        <taxon>Pseudomonadati</taxon>
        <taxon>Pseudomonadota</taxon>
        <taxon>Magnetococcia</taxon>
        <taxon>Magnetococcales</taxon>
        <taxon>Candidatus Magnetaquicoccaceae</taxon>
        <taxon>Candidatus Magnetaquiglobus</taxon>
    </lineage>
</organism>
<dbReference type="PANTHER" id="PTHR44196:SF4">
    <property type="entry name" value="SHORT CHAIN DEHYDROGENASE"/>
    <property type="match status" value="1"/>
</dbReference>
<dbReference type="Gene3D" id="3.40.50.720">
    <property type="entry name" value="NAD(P)-binding Rossmann-like Domain"/>
    <property type="match status" value="1"/>
</dbReference>
<dbReference type="EC" id="1.-.-.-" evidence="3"/>
<dbReference type="RefSeq" id="WP_420906563.1">
    <property type="nucleotide sequence ID" value="NZ_BAAFGK010000005.1"/>
</dbReference>
<dbReference type="SUPFAM" id="SSF51735">
    <property type="entry name" value="NAD(P)-binding Rossmann-fold domains"/>
    <property type="match status" value="1"/>
</dbReference>
<dbReference type="PRINTS" id="PR00081">
    <property type="entry name" value="GDHRDH"/>
</dbReference>
<dbReference type="PANTHER" id="PTHR44196">
    <property type="entry name" value="DEHYDROGENASE/REDUCTASE SDR FAMILY MEMBER 7B"/>
    <property type="match status" value="1"/>
</dbReference>
<comment type="similarity">
    <text evidence="1">Belongs to the short-chain dehydrogenases/reductases (SDR) family.</text>
</comment>
<keyword evidence="4" id="KW-1185">Reference proteome</keyword>
<evidence type="ECO:0000313" key="4">
    <source>
        <dbReference type="Proteomes" id="UP001628193"/>
    </source>
</evidence>
<keyword evidence="2 3" id="KW-0560">Oxidoreductase</keyword>
<accession>A0ABQ0CD88</accession>
<dbReference type="InterPro" id="IPR002347">
    <property type="entry name" value="SDR_fam"/>
</dbReference>
<evidence type="ECO:0000313" key="3">
    <source>
        <dbReference type="EMBL" id="GAB0058844.1"/>
    </source>
</evidence>
<name>A0ABQ0CD88_9PROT</name>